<name>A0A9Q0K5W0_9MAGN</name>
<protein>
    <submittedName>
        <fullName evidence="2">Uncharacterized protein</fullName>
    </submittedName>
</protein>
<evidence type="ECO:0000313" key="2">
    <source>
        <dbReference type="EMBL" id="KAJ4964999.1"/>
    </source>
</evidence>
<organism evidence="2 3">
    <name type="scientific">Protea cynaroides</name>
    <dbReference type="NCBI Taxonomy" id="273540"/>
    <lineage>
        <taxon>Eukaryota</taxon>
        <taxon>Viridiplantae</taxon>
        <taxon>Streptophyta</taxon>
        <taxon>Embryophyta</taxon>
        <taxon>Tracheophyta</taxon>
        <taxon>Spermatophyta</taxon>
        <taxon>Magnoliopsida</taxon>
        <taxon>Proteales</taxon>
        <taxon>Proteaceae</taxon>
        <taxon>Protea</taxon>
    </lineage>
</organism>
<accession>A0A9Q0K5W0</accession>
<dbReference type="EMBL" id="JAMYWD010000007">
    <property type="protein sequence ID" value="KAJ4964999.1"/>
    <property type="molecule type" value="Genomic_DNA"/>
</dbReference>
<proteinExistence type="predicted"/>
<dbReference type="Proteomes" id="UP001141806">
    <property type="component" value="Unassembled WGS sequence"/>
</dbReference>
<gene>
    <name evidence="2" type="ORF">NE237_016848</name>
</gene>
<dbReference type="AlphaFoldDB" id="A0A9Q0K5W0"/>
<feature type="region of interest" description="Disordered" evidence="1">
    <location>
        <begin position="1"/>
        <end position="25"/>
    </location>
</feature>
<comment type="caution">
    <text evidence="2">The sequence shown here is derived from an EMBL/GenBank/DDBJ whole genome shotgun (WGS) entry which is preliminary data.</text>
</comment>
<evidence type="ECO:0000256" key="1">
    <source>
        <dbReference type="SAM" id="MobiDB-lite"/>
    </source>
</evidence>
<evidence type="ECO:0000313" key="3">
    <source>
        <dbReference type="Proteomes" id="UP001141806"/>
    </source>
</evidence>
<reference evidence="2" key="1">
    <citation type="journal article" date="2023" name="Plant J.">
        <title>The genome of the king protea, Protea cynaroides.</title>
        <authorList>
            <person name="Chang J."/>
            <person name="Duong T.A."/>
            <person name="Schoeman C."/>
            <person name="Ma X."/>
            <person name="Roodt D."/>
            <person name="Barker N."/>
            <person name="Li Z."/>
            <person name="Van de Peer Y."/>
            <person name="Mizrachi E."/>
        </authorList>
    </citation>
    <scope>NUCLEOTIDE SEQUENCE</scope>
    <source>
        <tissue evidence="2">Young leaves</tissue>
    </source>
</reference>
<keyword evidence="3" id="KW-1185">Reference proteome</keyword>
<sequence length="113" mass="13025">MAELNKAKKTEDGEEDYMGDLSHCLPPEITEPFSKISQKKLQHQNHLQSALNEETQDLKLVRTTETRSRAETERSRRAWMGPAWLHQSDSRYGGWGLGLGGKTSRGEKRSWRR</sequence>
<feature type="compositionally biased region" description="Basic and acidic residues" evidence="1">
    <location>
        <begin position="1"/>
        <end position="11"/>
    </location>
</feature>